<name>A0AAD9MRF7_9ANNE</name>
<comment type="caution">
    <text evidence="1">The sequence shown here is derived from an EMBL/GenBank/DDBJ whole genome shotgun (WGS) entry which is preliminary data.</text>
</comment>
<evidence type="ECO:0000313" key="1">
    <source>
        <dbReference type="EMBL" id="KAK2141368.1"/>
    </source>
</evidence>
<dbReference type="AlphaFoldDB" id="A0AAD9MRF7"/>
<protein>
    <submittedName>
        <fullName evidence="1">Uncharacterized protein</fullName>
    </submittedName>
</protein>
<dbReference type="EMBL" id="JAODUP010001113">
    <property type="protein sequence ID" value="KAK2141368.1"/>
    <property type="molecule type" value="Genomic_DNA"/>
</dbReference>
<gene>
    <name evidence="1" type="ORF">LSH36_1111g01015</name>
</gene>
<dbReference type="Proteomes" id="UP001208570">
    <property type="component" value="Unassembled WGS sequence"/>
</dbReference>
<accession>A0AAD9MRF7</accession>
<keyword evidence="2" id="KW-1185">Reference proteome</keyword>
<organism evidence="1 2">
    <name type="scientific">Paralvinella palmiformis</name>
    <dbReference type="NCBI Taxonomy" id="53620"/>
    <lineage>
        <taxon>Eukaryota</taxon>
        <taxon>Metazoa</taxon>
        <taxon>Spiralia</taxon>
        <taxon>Lophotrochozoa</taxon>
        <taxon>Annelida</taxon>
        <taxon>Polychaeta</taxon>
        <taxon>Sedentaria</taxon>
        <taxon>Canalipalpata</taxon>
        <taxon>Terebellida</taxon>
        <taxon>Terebelliformia</taxon>
        <taxon>Alvinellidae</taxon>
        <taxon>Paralvinella</taxon>
    </lineage>
</organism>
<proteinExistence type="predicted"/>
<sequence length="103" mass="12020">MAAYSEDQLKRLSEKAEHYIARRGGTMKPLRELVRDKTAQYYYNITTTTGIMETYEKDVHGDPRSPVNVRLRSCRSRSLRISWLYVYEVFDPQQISHGILCCG</sequence>
<evidence type="ECO:0000313" key="2">
    <source>
        <dbReference type="Proteomes" id="UP001208570"/>
    </source>
</evidence>
<reference evidence="1" key="1">
    <citation type="journal article" date="2023" name="Mol. Biol. Evol.">
        <title>Third-Generation Sequencing Reveals the Adaptive Role of the Epigenome in Three Deep-Sea Polychaetes.</title>
        <authorList>
            <person name="Perez M."/>
            <person name="Aroh O."/>
            <person name="Sun Y."/>
            <person name="Lan Y."/>
            <person name="Juniper S.K."/>
            <person name="Young C.R."/>
            <person name="Angers B."/>
            <person name="Qian P.Y."/>
        </authorList>
    </citation>
    <scope>NUCLEOTIDE SEQUENCE</scope>
    <source>
        <strain evidence="1">P08H-3</strain>
    </source>
</reference>